<dbReference type="AlphaFoldDB" id="A0A926N9L5"/>
<dbReference type="EMBL" id="JACXAH010000008">
    <property type="protein sequence ID" value="MBD1372263.1"/>
    <property type="molecule type" value="Genomic_DNA"/>
</dbReference>
<name>A0A926N9L5_9BACL</name>
<feature type="coiled-coil region" evidence="1">
    <location>
        <begin position="7"/>
        <end position="55"/>
    </location>
</feature>
<protein>
    <submittedName>
        <fullName evidence="2">Uncharacterized protein</fullName>
    </submittedName>
</protein>
<dbReference type="RefSeq" id="WP_191139669.1">
    <property type="nucleotide sequence ID" value="NZ_JACXAG020000003.1"/>
</dbReference>
<evidence type="ECO:0000256" key="1">
    <source>
        <dbReference type="SAM" id="Coils"/>
    </source>
</evidence>
<dbReference type="Proteomes" id="UP000661691">
    <property type="component" value="Unassembled WGS sequence"/>
</dbReference>
<comment type="caution">
    <text evidence="2">The sequence shown here is derived from an EMBL/GenBank/DDBJ whole genome shotgun (WGS) entry which is preliminary data.</text>
</comment>
<keyword evidence="3" id="KW-1185">Reference proteome</keyword>
<keyword evidence="1" id="KW-0175">Coiled coil</keyword>
<proteinExistence type="predicted"/>
<evidence type="ECO:0000313" key="2">
    <source>
        <dbReference type="EMBL" id="MBD1372263.1"/>
    </source>
</evidence>
<accession>A0A926N9L5</accession>
<evidence type="ECO:0000313" key="3">
    <source>
        <dbReference type="Proteomes" id="UP000661691"/>
    </source>
</evidence>
<gene>
    <name evidence="2" type="ORF">IC620_07800</name>
</gene>
<sequence length="60" mass="7535">MDSNEEQEEWIKRAKSLESEMEKIRIRKRKFQMMYVDELISKEDYRERLQELTAEEEIEH</sequence>
<reference evidence="2" key="1">
    <citation type="submission" date="2020-09" db="EMBL/GenBank/DDBJ databases">
        <title>A novel bacterium of genus Hazenella, isolated from South China Sea.</title>
        <authorList>
            <person name="Huang H."/>
            <person name="Mo K."/>
            <person name="Hu Y."/>
        </authorList>
    </citation>
    <scope>NUCLEOTIDE SEQUENCE</scope>
    <source>
        <strain evidence="2">IB182357</strain>
    </source>
</reference>
<organism evidence="2 3">
    <name type="scientific">Polycladospora coralii</name>
    <dbReference type="NCBI Taxonomy" id="2771432"/>
    <lineage>
        <taxon>Bacteria</taxon>
        <taxon>Bacillati</taxon>
        <taxon>Bacillota</taxon>
        <taxon>Bacilli</taxon>
        <taxon>Bacillales</taxon>
        <taxon>Thermoactinomycetaceae</taxon>
        <taxon>Polycladospora</taxon>
    </lineage>
</organism>